<evidence type="ECO:0000259" key="8">
    <source>
        <dbReference type="PROSITE" id="PS50950"/>
    </source>
</evidence>
<feature type="region of interest" description="Disordered" evidence="7">
    <location>
        <begin position="139"/>
        <end position="186"/>
    </location>
</feature>
<evidence type="ECO:0000256" key="3">
    <source>
        <dbReference type="ARBA" id="ARBA00022833"/>
    </source>
</evidence>
<evidence type="ECO:0000256" key="5">
    <source>
        <dbReference type="PROSITE-ProRule" id="PRU00309"/>
    </source>
</evidence>
<evidence type="ECO:0000313" key="10">
    <source>
        <dbReference type="RefSeq" id="XP_022818417.1"/>
    </source>
</evidence>
<dbReference type="GO" id="GO:0008270">
    <property type="term" value="F:zinc ion binding"/>
    <property type="evidence" value="ECO:0007669"/>
    <property type="project" value="UniProtKB-KW"/>
</dbReference>
<name>A0A9J7DYL4_SPOLT</name>
<sequence>MVKCSAYRCDSVTSKKIPGITFHRFPKDDKLKKAWVDNMQLQFQPQPTSVLCSKHFEEHFIDPSVFRTRLRPGSIPTLFEELPMDLPNKNSGINCKNTVRVKQTANGNNVSVHKEVQHKITIVSVSNILAKKENLLRPSNDTTTTLPPVIPKTEPILPTTDPIIPKTEPILPTTDPILPTTDPKLPTTDPILPTTEPILPKIEPILPTTDPILPTTDPILPTTEPILPKIEPILPTTHPIVLKTYSILPTTDPIQPTTHPIQPTTHPILPTIDPKLPAKHVCTSMERLKKKLIIKNKKIKTLQQQSRRLKKKVAQFSDIIEELKKKIDSDDVYIIVPN</sequence>
<dbReference type="Proteomes" id="UP000301870">
    <property type="component" value="Chromosome 12"/>
</dbReference>
<feature type="coiled-coil region" evidence="6">
    <location>
        <begin position="285"/>
        <end position="326"/>
    </location>
</feature>
<keyword evidence="4 5" id="KW-0238">DNA-binding</keyword>
<reference evidence="10" key="1">
    <citation type="submission" date="2025-08" db="UniProtKB">
        <authorList>
            <consortium name="RefSeq"/>
        </authorList>
    </citation>
    <scope>IDENTIFICATION</scope>
    <source>
        <strain evidence="10">Ishihara</strain>
        <tissue evidence="10">Whole body</tissue>
    </source>
</reference>
<proteinExistence type="predicted"/>
<evidence type="ECO:0000256" key="6">
    <source>
        <dbReference type="SAM" id="Coils"/>
    </source>
</evidence>
<keyword evidence="6" id="KW-0175">Coiled coil</keyword>
<dbReference type="InterPro" id="IPR006612">
    <property type="entry name" value="THAP_Znf"/>
</dbReference>
<accession>A0A9J7DYL4</accession>
<dbReference type="Gene3D" id="6.20.210.20">
    <property type="entry name" value="THAP domain"/>
    <property type="match status" value="1"/>
</dbReference>
<evidence type="ECO:0000256" key="7">
    <source>
        <dbReference type="SAM" id="MobiDB-lite"/>
    </source>
</evidence>
<dbReference type="SMART" id="SM00980">
    <property type="entry name" value="THAP"/>
    <property type="match status" value="1"/>
</dbReference>
<dbReference type="PANTHER" id="PTHR47696:SF1">
    <property type="entry name" value="THAP DOMAIN-CONTAINING PROTEIN 2"/>
    <property type="match status" value="1"/>
</dbReference>
<feature type="compositionally biased region" description="Low complexity" evidence="7">
    <location>
        <begin position="167"/>
        <end position="186"/>
    </location>
</feature>
<evidence type="ECO:0000256" key="4">
    <source>
        <dbReference type="ARBA" id="ARBA00023125"/>
    </source>
</evidence>
<dbReference type="PROSITE" id="PS50950">
    <property type="entry name" value="ZF_THAP"/>
    <property type="match status" value="1"/>
</dbReference>
<keyword evidence="3" id="KW-0862">Zinc</keyword>
<keyword evidence="9" id="KW-1185">Reference proteome</keyword>
<dbReference type="GeneID" id="111350925"/>
<dbReference type="InterPro" id="IPR038441">
    <property type="entry name" value="THAP_Znf_sf"/>
</dbReference>
<feature type="domain" description="THAP-type" evidence="8">
    <location>
        <begin position="1"/>
        <end position="79"/>
    </location>
</feature>
<dbReference type="SMART" id="SM00692">
    <property type="entry name" value="DM3"/>
    <property type="match status" value="1"/>
</dbReference>
<gene>
    <name evidence="10" type="primary">LOC111350925</name>
</gene>
<evidence type="ECO:0000256" key="2">
    <source>
        <dbReference type="ARBA" id="ARBA00022771"/>
    </source>
</evidence>
<dbReference type="RefSeq" id="XP_022818417.1">
    <property type="nucleotide sequence ID" value="XM_022962649.1"/>
</dbReference>
<keyword evidence="2 5" id="KW-0863">Zinc-finger</keyword>
<dbReference type="PANTHER" id="PTHR47696">
    <property type="entry name" value="THAP DOMAIN-CONTAINING PROTEIN 2"/>
    <property type="match status" value="1"/>
</dbReference>
<dbReference type="KEGG" id="sliu:111350925"/>
<dbReference type="OrthoDB" id="5982876at2759"/>
<evidence type="ECO:0000313" key="9">
    <source>
        <dbReference type="Proteomes" id="UP000301870"/>
    </source>
</evidence>
<dbReference type="GO" id="GO:0003677">
    <property type="term" value="F:DNA binding"/>
    <property type="evidence" value="ECO:0007669"/>
    <property type="project" value="UniProtKB-UniRule"/>
</dbReference>
<dbReference type="Pfam" id="PF05485">
    <property type="entry name" value="THAP"/>
    <property type="match status" value="1"/>
</dbReference>
<dbReference type="InterPro" id="IPR026521">
    <property type="entry name" value="THAP2"/>
</dbReference>
<protein>
    <submittedName>
        <fullName evidence="10">Zonadhesin-like isoform X1</fullName>
    </submittedName>
</protein>
<organism evidence="9 10">
    <name type="scientific">Spodoptera litura</name>
    <name type="common">Asian cotton leafworm</name>
    <dbReference type="NCBI Taxonomy" id="69820"/>
    <lineage>
        <taxon>Eukaryota</taxon>
        <taxon>Metazoa</taxon>
        <taxon>Ecdysozoa</taxon>
        <taxon>Arthropoda</taxon>
        <taxon>Hexapoda</taxon>
        <taxon>Insecta</taxon>
        <taxon>Pterygota</taxon>
        <taxon>Neoptera</taxon>
        <taxon>Endopterygota</taxon>
        <taxon>Lepidoptera</taxon>
        <taxon>Glossata</taxon>
        <taxon>Ditrysia</taxon>
        <taxon>Noctuoidea</taxon>
        <taxon>Noctuidae</taxon>
        <taxon>Amphipyrinae</taxon>
        <taxon>Spodoptera</taxon>
    </lineage>
</organism>
<keyword evidence="1" id="KW-0479">Metal-binding</keyword>
<dbReference type="SUPFAM" id="SSF57716">
    <property type="entry name" value="Glucocorticoid receptor-like (DNA-binding domain)"/>
    <property type="match status" value="1"/>
</dbReference>
<dbReference type="AlphaFoldDB" id="A0A9J7DYL4"/>
<evidence type="ECO:0000256" key="1">
    <source>
        <dbReference type="ARBA" id="ARBA00022723"/>
    </source>
</evidence>